<evidence type="ECO:0000313" key="3">
    <source>
        <dbReference type="Proteomes" id="UP001057375"/>
    </source>
</evidence>
<accession>A0ABQ5KR96</accession>
<sequence>MQNGFLARALSESGIGDEDHVDASGGSIGIFGMPDTDERYVEAEDGGIPFDPMGYQYGQYPQYQYPQYQYPNREYPQQIYTQTYPQQQYPYYYSIPDEPPDFPEEHDYRDDSTYYQNKRRFSGRESHTSSPIDIVRQLPRYSGPVQEYGGSTDDDSDVSIVRISPYSRHSVVQSQPRVSKYPQTSRPNIEDVSHATAAIQRMSKADKEERQEMTELGRALAGMKRRSTGQISEELSAESEMLPSEKIGQGSSTGDSIPVFSNPKPSVASFPSSSRVMAVQPSQPLPSVSSLPFFGSMTPISMTPGVSHISPLSTRFIASMPSLAIPHVPVVSPQSAVHISTMEDLDVMLSFLLQAVDTIVRKKRDGKISTASAHRFNIVSLAYLKELGGSLESSEAQSHGSAVQGGLTPSGRPGVPVPPPSQAKPTISTSYQSLRRFVSLMEKSTVDTTKKAVRSTFSQYQVDVMDCFVNSGVFRVLPETCDVVSRCCRVSSKQFRRFLNNKRARK</sequence>
<feature type="region of interest" description="Disordered" evidence="1">
    <location>
        <begin position="395"/>
        <end position="426"/>
    </location>
</feature>
<gene>
    <name evidence="2" type="ORF">ADUPG1_007861</name>
</gene>
<evidence type="ECO:0000256" key="1">
    <source>
        <dbReference type="SAM" id="MobiDB-lite"/>
    </source>
</evidence>
<name>A0ABQ5KR96_9EUKA</name>
<reference evidence="2" key="1">
    <citation type="submission" date="2022-03" db="EMBL/GenBank/DDBJ databases">
        <title>Draft genome sequence of Aduncisulcus paluster, a free-living microaerophilic Fornicata.</title>
        <authorList>
            <person name="Yuyama I."/>
            <person name="Kume K."/>
            <person name="Tamura T."/>
            <person name="Inagaki Y."/>
            <person name="Hashimoto T."/>
        </authorList>
    </citation>
    <scope>NUCLEOTIDE SEQUENCE</scope>
    <source>
        <strain evidence="2">NY0171</strain>
    </source>
</reference>
<dbReference type="EMBL" id="BQXS01010824">
    <property type="protein sequence ID" value="GKT34521.1"/>
    <property type="molecule type" value="Genomic_DNA"/>
</dbReference>
<organism evidence="2 3">
    <name type="scientific">Aduncisulcus paluster</name>
    <dbReference type="NCBI Taxonomy" id="2918883"/>
    <lineage>
        <taxon>Eukaryota</taxon>
        <taxon>Metamonada</taxon>
        <taxon>Carpediemonas-like organisms</taxon>
        <taxon>Aduncisulcus</taxon>
    </lineage>
</organism>
<comment type="caution">
    <text evidence="2">The sequence shown here is derived from an EMBL/GenBank/DDBJ whole genome shotgun (WGS) entry which is preliminary data.</text>
</comment>
<dbReference type="Proteomes" id="UP001057375">
    <property type="component" value="Unassembled WGS sequence"/>
</dbReference>
<keyword evidence="3" id="KW-1185">Reference proteome</keyword>
<proteinExistence type="predicted"/>
<protein>
    <submittedName>
        <fullName evidence="2">Uncharacterized protein</fullName>
    </submittedName>
</protein>
<evidence type="ECO:0000313" key="2">
    <source>
        <dbReference type="EMBL" id="GKT34521.1"/>
    </source>
</evidence>